<keyword evidence="3" id="KW-1185">Reference proteome</keyword>
<dbReference type="EMBL" id="LGRX02001774">
    <property type="protein sequence ID" value="KAK3285559.1"/>
    <property type="molecule type" value="Genomic_DNA"/>
</dbReference>
<evidence type="ECO:0000313" key="3">
    <source>
        <dbReference type="Proteomes" id="UP001190700"/>
    </source>
</evidence>
<evidence type="ECO:0000256" key="1">
    <source>
        <dbReference type="SAM" id="Phobius"/>
    </source>
</evidence>
<comment type="caution">
    <text evidence="2">The sequence shown here is derived from an EMBL/GenBank/DDBJ whole genome shotgun (WGS) entry which is preliminary data.</text>
</comment>
<proteinExistence type="predicted"/>
<reference evidence="2 3" key="1">
    <citation type="journal article" date="2015" name="Genome Biol. Evol.">
        <title>Comparative Genomics of a Bacterivorous Green Alga Reveals Evolutionary Causalities and Consequences of Phago-Mixotrophic Mode of Nutrition.</title>
        <authorList>
            <person name="Burns J.A."/>
            <person name="Paasch A."/>
            <person name="Narechania A."/>
            <person name="Kim E."/>
        </authorList>
    </citation>
    <scope>NUCLEOTIDE SEQUENCE [LARGE SCALE GENOMIC DNA]</scope>
    <source>
        <strain evidence="2 3">PLY_AMNH</strain>
    </source>
</reference>
<sequence>MAENKLLAPFIVLLGTLHKVTVALVQATIDVIFVALLVVACLPPWRFGAVIRCGGKQTRHELREFIVLNFVRSVYDLLTLPIVLLVLLMPTRGYLSIRKFGEKRATTDGRRVYGYNKKLRSLWWKSFFQMRFIRSCQWLPGATTAYGSVGFL</sequence>
<organism evidence="2 3">
    <name type="scientific">Cymbomonas tetramitiformis</name>
    <dbReference type="NCBI Taxonomy" id="36881"/>
    <lineage>
        <taxon>Eukaryota</taxon>
        <taxon>Viridiplantae</taxon>
        <taxon>Chlorophyta</taxon>
        <taxon>Pyramimonadophyceae</taxon>
        <taxon>Pyramimonadales</taxon>
        <taxon>Pyramimonadaceae</taxon>
        <taxon>Cymbomonas</taxon>
    </lineage>
</organism>
<gene>
    <name evidence="2" type="ORF">CYMTET_6854</name>
</gene>
<evidence type="ECO:0000313" key="2">
    <source>
        <dbReference type="EMBL" id="KAK3285559.1"/>
    </source>
</evidence>
<keyword evidence="1" id="KW-0472">Membrane</keyword>
<dbReference type="Proteomes" id="UP001190700">
    <property type="component" value="Unassembled WGS sequence"/>
</dbReference>
<keyword evidence="1" id="KW-1133">Transmembrane helix</keyword>
<name>A0AAE0LI23_9CHLO</name>
<protein>
    <submittedName>
        <fullName evidence="2">Uncharacterized protein</fullName>
    </submittedName>
</protein>
<accession>A0AAE0LI23</accession>
<keyword evidence="1" id="KW-0812">Transmembrane</keyword>
<feature type="transmembrane region" description="Helical" evidence="1">
    <location>
        <begin position="65"/>
        <end position="89"/>
    </location>
</feature>
<dbReference type="AlphaFoldDB" id="A0AAE0LI23"/>